<organism evidence="1">
    <name type="scientific">Ceratitis capitata</name>
    <name type="common">Mediterranean fruit fly</name>
    <name type="synonym">Tephritis capitata</name>
    <dbReference type="NCBI Taxonomy" id="7213"/>
    <lineage>
        <taxon>Eukaryota</taxon>
        <taxon>Metazoa</taxon>
        <taxon>Ecdysozoa</taxon>
        <taxon>Arthropoda</taxon>
        <taxon>Hexapoda</taxon>
        <taxon>Insecta</taxon>
        <taxon>Pterygota</taxon>
        <taxon>Neoptera</taxon>
        <taxon>Endopterygota</taxon>
        <taxon>Diptera</taxon>
        <taxon>Brachycera</taxon>
        <taxon>Muscomorpha</taxon>
        <taxon>Tephritoidea</taxon>
        <taxon>Tephritidae</taxon>
        <taxon>Ceratitis</taxon>
        <taxon>Ceratitis</taxon>
    </lineage>
</organism>
<feature type="non-terminal residue" evidence="1">
    <location>
        <position position="1"/>
    </location>
</feature>
<dbReference type="EMBL" id="GAMC01017823">
    <property type="protein sequence ID" value="JAB88732.1"/>
    <property type="molecule type" value="mRNA"/>
</dbReference>
<sequence length="162" mass="18206">GQQITVNVDKELQSVAKFICTHTHTHTCKKIILRLSSLNHNSSNTPITLATPTTANTYTYKHKHTHTRTHTLDNLYVVRSGKSELLQQLIINSMPELEFLKSITETHPLLHTQFRMKIYSSCHEQSNFMLTQFMKLSNAAVASSDANVCKATTSNTTSTTTN</sequence>
<evidence type="ECO:0000313" key="1">
    <source>
        <dbReference type="EMBL" id="JAB88732.1"/>
    </source>
</evidence>
<accession>W8ARN1</accession>
<reference evidence="1" key="1">
    <citation type="submission" date="2013-07" db="EMBL/GenBank/DDBJ databases">
        <authorList>
            <person name="Geib S."/>
        </authorList>
    </citation>
    <scope>NUCLEOTIDE SEQUENCE</scope>
</reference>
<reference evidence="1" key="2">
    <citation type="journal article" date="2014" name="BMC Genomics">
        <title>A genomic perspective to assessing quality of mass-reared SIT flies used in Mediterranean fruit fly (Ceratitis capitata) eradication in California.</title>
        <authorList>
            <person name="Calla B."/>
            <person name="Hall B."/>
            <person name="Hou S."/>
            <person name="Geib S.M."/>
        </authorList>
    </citation>
    <scope>NUCLEOTIDE SEQUENCE</scope>
</reference>
<name>W8ARN1_CERCA</name>
<protein>
    <submittedName>
        <fullName evidence="1">Uncharacterized protein</fullName>
    </submittedName>
</protein>
<dbReference type="AlphaFoldDB" id="W8ARN1"/>
<proteinExistence type="evidence at transcript level"/>